<dbReference type="EMBL" id="VULR01000004">
    <property type="protein sequence ID" value="MSS42928.1"/>
    <property type="molecule type" value="Genomic_DNA"/>
</dbReference>
<evidence type="ECO:0000256" key="10">
    <source>
        <dbReference type="ARBA" id="ARBA00033765"/>
    </source>
</evidence>
<dbReference type="FunFam" id="3.80.30.20:FF:000001">
    <property type="entry name" value="tRNA-2-methylthio-N(6)-dimethylallyladenosine synthase 2"/>
    <property type="match status" value="1"/>
</dbReference>
<gene>
    <name evidence="11 16" type="primary">miaB</name>
    <name evidence="16" type="ORF">FYJ27_04160</name>
    <name evidence="15" type="ORF">L0P62_02395</name>
</gene>
<name>A0A844FG36_9FIRM</name>
<dbReference type="GO" id="GO:0005829">
    <property type="term" value="C:cytosol"/>
    <property type="evidence" value="ECO:0007669"/>
    <property type="project" value="TreeGrafter"/>
</dbReference>
<feature type="binding site" evidence="11">
    <location>
        <position position="26"/>
    </location>
    <ligand>
        <name>[4Fe-4S] cluster</name>
        <dbReference type="ChEBI" id="CHEBI:49883"/>
        <label>1</label>
    </ligand>
</feature>
<evidence type="ECO:0000259" key="14">
    <source>
        <dbReference type="PROSITE" id="PS51918"/>
    </source>
</evidence>
<dbReference type="HAMAP" id="MF_01864">
    <property type="entry name" value="tRNA_metthiotr_MiaB"/>
    <property type="match status" value="1"/>
</dbReference>
<dbReference type="EC" id="2.8.4.3" evidence="10 11"/>
<feature type="binding site" evidence="11">
    <location>
        <position position="172"/>
    </location>
    <ligand>
        <name>[4Fe-4S] cluster</name>
        <dbReference type="ChEBI" id="CHEBI:49883"/>
        <label>2</label>
        <note>4Fe-4S-S-AdoMet</note>
    </ligand>
</feature>
<dbReference type="PROSITE" id="PS50926">
    <property type="entry name" value="TRAM"/>
    <property type="match status" value="1"/>
</dbReference>
<dbReference type="GO" id="GO:0051539">
    <property type="term" value="F:4 iron, 4 sulfur cluster binding"/>
    <property type="evidence" value="ECO:0007669"/>
    <property type="project" value="UniProtKB-UniRule"/>
</dbReference>
<feature type="binding site" evidence="11">
    <location>
        <position position="176"/>
    </location>
    <ligand>
        <name>[4Fe-4S] cluster</name>
        <dbReference type="ChEBI" id="CHEBI:49883"/>
        <label>2</label>
        <note>4Fe-4S-S-AdoMet</note>
    </ligand>
</feature>
<evidence type="ECO:0000256" key="8">
    <source>
        <dbReference type="ARBA" id="ARBA00023004"/>
    </source>
</evidence>
<evidence type="ECO:0000313" key="17">
    <source>
        <dbReference type="Proteomes" id="UP000462760"/>
    </source>
</evidence>
<evidence type="ECO:0000256" key="2">
    <source>
        <dbReference type="ARBA" id="ARBA00022485"/>
    </source>
</evidence>
<evidence type="ECO:0000256" key="6">
    <source>
        <dbReference type="ARBA" id="ARBA00022694"/>
    </source>
</evidence>
<organism evidence="16 17">
    <name type="scientific">Anaerosalibacter bizertensis</name>
    <dbReference type="NCBI Taxonomy" id="932217"/>
    <lineage>
        <taxon>Bacteria</taxon>
        <taxon>Bacillati</taxon>
        <taxon>Bacillota</taxon>
        <taxon>Tissierellia</taxon>
        <taxon>Tissierellales</taxon>
        <taxon>Sporanaerobacteraceae</taxon>
        <taxon>Anaerosalibacter</taxon>
    </lineage>
</organism>
<evidence type="ECO:0000256" key="11">
    <source>
        <dbReference type="HAMAP-Rule" id="MF_01864"/>
    </source>
</evidence>
<dbReference type="AlphaFoldDB" id="A0A844FG36"/>
<dbReference type="OrthoDB" id="9805215at2"/>
<feature type="binding site" evidence="11">
    <location>
        <position position="62"/>
    </location>
    <ligand>
        <name>[4Fe-4S] cluster</name>
        <dbReference type="ChEBI" id="CHEBI:49883"/>
        <label>1</label>
    </ligand>
</feature>
<dbReference type="Proteomes" id="UP001108123">
    <property type="component" value="Unassembled WGS sequence"/>
</dbReference>
<dbReference type="NCBIfam" id="TIGR00089">
    <property type="entry name" value="MiaB/RimO family radical SAM methylthiotransferase"/>
    <property type="match status" value="1"/>
</dbReference>
<dbReference type="SUPFAM" id="SSF102114">
    <property type="entry name" value="Radical SAM enzymes"/>
    <property type="match status" value="1"/>
</dbReference>
<keyword evidence="7 11" id="KW-0479">Metal-binding</keyword>
<evidence type="ECO:0000313" key="16">
    <source>
        <dbReference type="EMBL" id="MSS42928.1"/>
    </source>
</evidence>
<dbReference type="Pfam" id="PF04055">
    <property type="entry name" value="Radical_SAM"/>
    <property type="match status" value="1"/>
</dbReference>
<protein>
    <recommendedName>
        <fullName evidence="10 11">tRNA-2-methylthio-N(6)-dimethylallyladenosine synthase</fullName>
        <ecNumber evidence="10 11">2.8.4.3</ecNumber>
    </recommendedName>
    <alternativeName>
        <fullName evidence="11">(Dimethylallyl)adenosine tRNA methylthiotransferase MiaB</fullName>
    </alternativeName>
    <alternativeName>
        <fullName evidence="11">tRNA-i(6)A37 methylthiotransferase</fullName>
    </alternativeName>
</protein>
<dbReference type="Pfam" id="PF00919">
    <property type="entry name" value="UPF0004"/>
    <property type="match status" value="1"/>
</dbReference>
<dbReference type="NCBIfam" id="TIGR01574">
    <property type="entry name" value="miaB-methiolase"/>
    <property type="match status" value="1"/>
</dbReference>
<dbReference type="InterPro" id="IPR006463">
    <property type="entry name" value="MiaB_methiolase"/>
</dbReference>
<evidence type="ECO:0000313" key="15">
    <source>
        <dbReference type="EMBL" id="MCG4564288.1"/>
    </source>
</evidence>
<keyword evidence="2 11" id="KW-0004">4Fe-4S</keyword>
<evidence type="ECO:0000256" key="7">
    <source>
        <dbReference type="ARBA" id="ARBA00022723"/>
    </source>
</evidence>
<feature type="domain" description="TRAM" evidence="12">
    <location>
        <begin position="391"/>
        <end position="453"/>
    </location>
</feature>
<dbReference type="SFLD" id="SFLDF00273">
    <property type="entry name" value="(dimethylallyl)adenosine_tRNA"/>
    <property type="match status" value="1"/>
</dbReference>
<evidence type="ECO:0000256" key="4">
    <source>
        <dbReference type="ARBA" id="ARBA00022679"/>
    </source>
</evidence>
<dbReference type="NCBIfam" id="TIGR01579">
    <property type="entry name" value="MiaB-like-C"/>
    <property type="match status" value="1"/>
</dbReference>
<sequence length="453" mass="52250">MKFENKFENINDIGKGKKYMIFTYGCQMNEHDSEEIAWILENMGYSPAINKEESNLIIFNTCSVRENADLKVYGQLGALKALKREKPDLTIAVCGCMSQQESVRNFIMDKFKHVDIIFGTNNIHKLPQLINNHLQTGETVVDIVEESREIVESIDSHRKYDFKAFVNIMYGCNNFCTYCIVPYTRGREKSRKPESILKEIETLAEKGYKEITLLGQNVNSYGKNLKNPYTFAQLLRDINKIEGIERIRFMTSHPKDLSDELIYAMRDCDKVCKHLHLPVQSGSDKILKNMNRKYTKENYLELVKKIKTEIPDIALTTDIIVGFPGETEEDFEETLDLVKKVRYDSAYTFLYSKREGTIAAKQEEQVPEDIKHKRFQRLLDTLYPISYEINSSYIGQTVKVLVEDISKNDETVLSGRTDSSKLVHFKGNKELIGTFVDVKITNVKTFTLEGHIV</sequence>
<evidence type="ECO:0000256" key="5">
    <source>
        <dbReference type="ARBA" id="ARBA00022691"/>
    </source>
</evidence>
<dbReference type="Gene3D" id="3.80.30.20">
    <property type="entry name" value="tm_1862 like domain"/>
    <property type="match status" value="1"/>
</dbReference>
<dbReference type="Proteomes" id="UP000462760">
    <property type="component" value="Unassembled WGS sequence"/>
</dbReference>
<dbReference type="InterPro" id="IPR002792">
    <property type="entry name" value="TRAM_dom"/>
</dbReference>
<dbReference type="InterPro" id="IPR007197">
    <property type="entry name" value="rSAM"/>
</dbReference>
<dbReference type="CDD" id="cd01335">
    <property type="entry name" value="Radical_SAM"/>
    <property type="match status" value="1"/>
</dbReference>
<evidence type="ECO:0000256" key="3">
    <source>
        <dbReference type="ARBA" id="ARBA00022490"/>
    </source>
</evidence>
<dbReference type="SMART" id="SM00729">
    <property type="entry name" value="Elp3"/>
    <property type="match status" value="1"/>
</dbReference>
<keyword evidence="3 11" id="KW-0963">Cytoplasm</keyword>
<dbReference type="Gene3D" id="3.40.50.12160">
    <property type="entry name" value="Methylthiotransferase, N-terminal domain"/>
    <property type="match status" value="1"/>
</dbReference>
<dbReference type="InterPro" id="IPR038135">
    <property type="entry name" value="Methylthiotransferase_N_sf"/>
</dbReference>
<keyword evidence="9 11" id="KW-0411">Iron-sulfur</keyword>
<dbReference type="FunFam" id="3.40.50.12160:FF:000006">
    <property type="entry name" value="tRNA-2-methylthio-N(6)-dimethylallyladenosine synthase"/>
    <property type="match status" value="1"/>
</dbReference>
<dbReference type="InterPro" id="IPR006638">
    <property type="entry name" value="Elp3/MiaA/NifB-like_rSAM"/>
</dbReference>
<feature type="domain" description="MTTase N-terminal" evidence="13">
    <location>
        <begin position="17"/>
        <end position="135"/>
    </location>
</feature>
<dbReference type="PANTHER" id="PTHR43020:SF2">
    <property type="entry name" value="MITOCHONDRIAL TRNA METHYLTHIOTRANSFERASE CDK5RAP1"/>
    <property type="match status" value="1"/>
</dbReference>
<dbReference type="RefSeq" id="WP_154483584.1">
    <property type="nucleotide sequence ID" value="NZ_JAJBNW010000038.1"/>
</dbReference>
<comment type="catalytic activity">
    <reaction evidence="11">
        <text>N(6)-dimethylallyladenosine(37) in tRNA + (sulfur carrier)-SH + AH2 + 2 S-adenosyl-L-methionine = 2-methylsulfanyl-N(6)-dimethylallyladenosine(37) in tRNA + (sulfur carrier)-H + 5'-deoxyadenosine + L-methionine + A + S-adenosyl-L-homocysteine + 2 H(+)</text>
        <dbReference type="Rhea" id="RHEA:37067"/>
        <dbReference type="Rhea" id="RHEA-COMP:10375"/>
        <dbReference type="Rhea" id="RHEA-COMP:10376"/>
        <dbReference type="Rhea" id="RHEA-COMP:14737"/>
        <dbReference type="Rhea" id="RHEA-COMP:14739"/>
        <dbReference type="ChEBI" id="CHEBI:13193"/>
        <dbReference type="ChEBI" id="CHEBI:15378"/>
        <dbReference type="ChEBI" id="CHEBI:17319"/>
        <dbReference type="ChEBI" id="CHEBI:17499"/>
        <dbReference type="ChEBI" id="CHEBI:29917"/>
        <dbReference type="ChEBI" id="CHEBI:57844"/>
        <dbReference type="ChEBI" id="CHEBI:57856"/>
        <dbReference type="ChEBI" id="CHEBI:59789"/>
        <dbReference type="ChEBI" id="CHEBI:64428"/>
        <dbReference type="ChEBI" id="CHEBI:74415"/>
        <dbReference type="ChEBI" id="CHEBI:74417"/>
        <dbReference type="EC" id="2.8.4.3"/>
    </reaction>
</comment>
<dbReference type="SFLD" id="SFLDG01082">
    <property type="entry name" value="B12-binding_domain_containing"/>
    <property type="match status" value="1"/>
</dbReference>
<keyword evidence="18" id="KW-1185">Reference proteome</keyword>
<comment type="subunit">
    <text evidence="11">Monomer.</text>
</comment>
<evidence type="ECO:0000256" key="9">
    <source>
        <dbReference type="ARBA" id="ARBA00023014"/>
    </source>
</evidence>
<dbReference type="InterPro" id="IPR020612">
    <property type="entry name" value="Methylthiotransferase_CS"/>
</dbReference>
<feature type="binding site" evidence="11">
    <location>
        <position position="179"/>
    </location>
    <ligand>
        <name>[4Fe-4S] cluster</name>
        <dbReference type="ChEBI" id="CHEBI:49883"/>
        <label>2</label>
        <note>4Fe-4S-S-AdoMet</note>
    </ligand>
</feature>
<dbReference type="InterPro" id="IPR013848">
    <property type="entry name" value="Methylthiotransferase_N"/>
</dbReference>
<dbReference type="SFLD" id="SFLDS00029">
    <property type="entry name" value="Radical_SAM"/>
    <property type="match status" value="1"/>
</dbReference>
<keyword evidence="5 11" id="KW-0949">S-adenosyl-L-methionine</keyword>
<accession>A0A844FG36</accession>
<feature type="binding site" evidence="11">
    <location>
        <position position="96"/>
    </location>
    <ligand>
        <name>[4Fe-4S] cluster</name>
        <dbReference type="ChEBI" id="CHEBI:49883"/>
        <label>1</label>
    </ligand>
</feature>
<dbReference type="GO" id="GO:0046872">
    <property type="term" value="F:metal ion binding"/>
    <property type="evidence" value="ECO:0007669"/>
    <property type="project" value="UniProtKB-KW"/>
</dbReference>
<comment type="function">
    <text evidence="1 11">Catalyzes the methylthiolation of N6-(dimethylallyl)adenosine (i(6)A), leading to the formation of 2-methylthio-N6-(dimethylallyl)adenosine (ms(2)i(6)A) at position 37 in tRNAs that read codons beginning with uridine.</text>
</comment>
<comment type="cofactor">
    <cofactor evidence="11">
        <name>[4Fe-4S] cluster</name>
        <dbReference type="ChEBI" id="CHEBI:49883"/>
    </cofactor>
    <text evidence="11">Binds 2 [4Fe-4S] clusters. One cluster is coordinated with 3 cysteines and an exchangeable S-adenosyl-L-methionine.</text>
</comment>
<dbReference type="InterPro" id="IPR005839">
    <property type="entry name" value="Methylthiotransferase"/>
</dbReference>
<dbReference type="EMBL" id="JAKNID010000004">
    <property type="protein sequence ID" value="MCG4564288.1"/>
    <property type="molecule type" value="Genomic_DNA"/>
</dbReference>
<dbReference type="InterPro" id="IPR023404">
    <property type="entry name" value="rSAM_horseshoe"/>
</dbReference>
<dbReference type="PANTHER" id="PTHR43020">
    <property type="entry name" value="CDK5 REGULATORY SUBUNIT-ASSOCIATED PROTEIN 1"/>
    <property type="match status" value="1"/>
</dbReference>
<dbReference type="InterPro" id="IPR058240">
    <property type="entry name" value="rSAM_sf"/>
</dbReference>
<dbReference type="InterPro" id="IPR006467">
    <property type="entry name" value="MiaB-like_bact"/>
</dbReference>
<dbReference type="Pfam" id="PF01938">
    <property type="entry name" value="TRAM"/>
    <property type="match status" value="1"/>
</dbReference>
<comment type="subcellular location">
    <subcellularLocation>
        <location evidence="11">Cytoplasm</location>
    </subcellularLocation>
</comment>
<proteinExistence type="inferred from homology"/>
<keyword evidence="6 11" id="KW-0819">tRNA processing</keyword>
<comment type="caution">
    <text evidence="16">The sequence shown here is derived from an EMBL/GenBank/DDBJ whole genome shotgun (WGS) entry which is preliminary data.</text>
</comment>
<evidence type="ECO:0000256" key="1">
    <source>
        <dbReference type="ARBA" id="ARBA00003234"/>
    </source>
</evidence>
<evidence type="ECO:0000313" key="18">
    <source>
        <dbReference type="Proteomes" id="UP001108123"/>
    </source>
</evidence>
<dbReference type="PROSITE" id="PS51449">
    <property type="entry name" value="MTTASE_N"/>
    <property type="match status" value="1"/>
</dbReference>
<dbReference type="PROSITE" id="PS01278">
    <property type="entry name" value="MTTASE_RADICAL"/>
    <property type="match status" value="1"/>
</dbReference>
<keyword evidence="4 11" id="KW-0808">Transferase</keyword>
<keyword evidence="8 11" id="KW-0408">Iron</keyword>
<dbReference type="SFLD" id="SFLDG01061">
    <property type="entry name" value="methylthiotransferase"/>
    <property type="match status" value="1"/>
</dbReference>
<evidence type="ECO:0000259" key="13">
    <source>
        <dbReference type="PROSITE" id="PS51449"/>
    </source>
</evidence>
<feature type="domain" description="Radical SAM core" evidence="14">
    <location>
        <begin position="158"/>
        <end position="388"/>
    </location>
</feature>
<comment type="similarity">
    <text evidence="11">Belongs to the methylthiotransferase family. MiaB subfamily.</text>
</comment>
<dbReference type="PROSITE" id="PS51918">
    <property type="entry name" value="RADICAL_SAM"/>
    <property type="match status" value="1"/>
</dbReference>
<evidence type="ECO:0000259" key="12">
    <source>
        <dbReference type="PROSITE" id="PS50926"/>
    </source>
</evidence>
<dbReference type="GO" id="GO:0035597">
    <property type="term" value="F:tRNA-2-methylthio-N(6)-dimethylallyladenosine(37) synthase activity"/>
    <property type="evidence" value="ECO:0007669"/>
    <property type="project" value="UniProtKB-EC"/>
</dbReference>
<reference evidence="16 17" key="1">
    <citation type="submission" date="2019-08" db="EMBL/GenBank/DDBJ databases">
        <title>In-depth cultivation of the pig gut microbiome towards novel bacterial diversity and tailored functional studies.</title>
        <authorList>
            <person name="Wylensek D."/>
            <person name="Hitch T.C.A."/>
            <person name="Clavel T."/>
        </authorList>
    </citation>
    <scope>NUCLEOTIDE SEQUENCE [LARGE SCALE GENOMIC DNA]</scope>
    <source>
        <strain evidence="16 17">Med78-601-WT-4W-RMD-3</strain>
    </source>
</reference>
<reference evidence="15" key="2">
    <citation type="submission" date="2022-01" db="EMBL/GenBank/DDBJ databases">
        <title>Collection of gut derived symbiotic bacterial strains cultured from healthy donors.</title>
        <authorList>
            <person name="Lin H."/>
            <person name="Kohout C."/>
            <person name="Waligurski E."/>
            <person name="Pamer E.G."/>
        </authorList>
    </citation>
    <scope>NUCLEOTIDE SEQUENCE</scope>
    <source>
        <strain evidence="15">MSK.14.39</strain>
    </source>
</reference>